<evidence type="ECO:0000259" key="2">
    <source>
        <dbReference type="PROSITE" id="PS50006"/>
    </source>
</evidence>
<evidence type="ECO:0000256" key="1">
    <source>
        <dbReference type="SAM" id="MobiDB-lite"/>
    </source>
</evidence>
<protein>
    <recommendedName>
        <fullName evidence="2">FHA domain-containing protein</fullName>
    </recommendedName>
</protein>
<organism evidence="3 4">
    <name type="scientific">Cuscuta epithymum</name>
    <dbReference type="NCBI Taxonomy" id="186058"/>
    <lineage>
        <taxon>Eukaryota</taxon>
        <taxon>Viridiplantae</taxon>
        <taxon>Streptophyta</taxon>
        <taxon>Embryophyta</taxon>
        <taxon>Tracheophyta</taxon>
        <taxon>Spermatophyta</taxon>
        <taxon>Magnoliopsida</taxon>
        <taxon>eudicotyledons</taxon>
        <taxon>Gunneridae</taxon>
        <taxon>Pentapetalae</taxon>
        <taxon>asterids</taxon>
        <taxon>lamiids</taxon>
        <taxon>Solanales</taxon>
        <taxon>Convolvulaceae</taxon>
        <taxon>Cuscuteae</taxon>
        <taxon>Cuscuta</taxon>
        <taxon>Cuscuta subgen. Cuscuta</taxon>
    </lineage>
</organism>
<dbReference type="EMBL" id="CAMAPF010000055">
    <property type="protein sequence ID" value="CAH9085835.1"/>
    <property type="molecule type" value="Genomic_DNA"/>
</dbReference>
<evidence type="ECO:0000313" key="3">
    <source>
        <dbReference type="EMBL" id="CAH9085835.1"/>
    </source>
</evidence>
<feature type="region of interest" description="Disordered" evidence="1">
    <location>
        <begin position="271"/>
        <end position="291"/>
    </location>
</feature>
<dbReference type="SMART" id="SM00240">
    <property type="entry name" value="FHA"/>
    <property type="match status" value="1"/>
</dbReference>
<proteinExistence type="predicted"/>
<dbReference type="PROSITE" id="PS50006">
    <property type="entry name" value="FHA_DOMAIN"/>
    <property type="match status" value="1"/>
</dbReference>
<feature type="compositionally biased region" description="Basic residues" evidence="1">
    <location>
        <begin position="232"/>
        <end position="243"/>
    </location>
</feature>
<sequence length="480" mass="51890">MDAQGPTLKLTVEKGPLAGQCLEFKPGYTVRLGRVRRPGRGPFNNLVIKDADSGIEDPGISSRHLTVEFNSSDGKWVICDLVSLNGTFLNGDKLDPSCPAALSDSDVIKIGDLTTIKVQIHGLHRASTEEKVNPRAKAATDIAQKDNRIVAENPVLGLADAELGKTKRRPPPRPRGRPQKGSNVVSDKVEPQAEGTGFDKGRTSHVEIAIVENTESFSVIETDEDGGQPRTRNGRGRGGRAKTGRATTRSTKQSILQAESVTSIHLEDGNAANSSSIKKDGDKLQAEGTGFGKGRTSHVEIAIVENTESFSVIETVENGGQPRTRNDQGRGGRAKAGRATTRSTKQSIPQAESVTPVHLDDGNAANSSSLKKDGDELQAEGTGLENASPIRKRNSVKVENFSDGASQVEMNVVEKTDSFSTIETLDLETMTMGEWLAYLEVEIPKQIIEASEEMISEMRKKAEMFQEFMMNQKNAKDGRT</sequence>
<dbReference type="Pfam" id="PF00498">
    <property type="entry name" value="FHA"/>
    <property type="match status" value="1"/>
</dbReference>
<comment type="caution">
    <text evidence="3">The sequence shown here is derived from an EMBL/GenBank/DDBJ whole genome shotgun (WGS) entry which is preliminary data.</text>
</comment>
<evidence type="ECO:0000313" key="4">
    <source>
        <dbReference type="Proteomes" id="UP001152523"/>
    </source>
</evidence>
<feature type="compositionally biased region" description="Basic residues" evidence="1">
    <location>
        <begin position="166"/>
        <end position="178"/>
    </location>
</feature>
<reference evidence="3" key="1">
    <citation type="submission" date="2022-07" db="EMBL/GenBank/DDBJ databases">
        <authorList>
            <person name="Macas J."/>
            <person name="Novak P."/>
            <person name="Neumann P."/>
        </authorList>
    </citation>
    <scope>NUCLEOTIDE SEQUENCE</scope>
</reference>
<accession>A0AAV0CUZ8</accession>
<dbReference type="SUPFAM" id="SSF49879">
    <property type="entry name" value="SMAD/FHA domain"/>
    <property type="match status" value="1"/>
</dbReference>
<dbReference type="Proteomes" id="UP001152523">
    <property type="component" value="Unassembled WGS sequence"/>
</dbReference>
<gene>
    <name evidence="3" type="ORF">CEPIT_LOCUS9587</name>
</gene>
<dbReference type="InterPro" id="IPR000253">
    <property type="entry name" value="FHA_dom"/>
</dbReference>
<keyword evidence="4" id="KW-1185">Reference proteome</keyword>
<name>A0AAV0CUZ8_9ASTE</name>
<feature type="region of interest" description="Disordered" evidence="1">
    <location>
        <begin position="316"/>
        <end position="391"/>
    </location>
</feature>
<dbReference type="AlphaFoldDB" id="A0AAV0CUZ8"/>
<feature type="region of interest" description="Disordered" evidence="1">
    <location>
        <begin position="222"/>
        <end position="251"/>
    </location>
</feature>
<feature type="region of interest" description="Disordered" evidence="1">
    <location>
        <begin position="160"/>
        <end position="204"/>
    </location>
</feature>
<dbReference type="PANTHER" id="PTHR23308">
    <property type="entry name" value="NUCLEAR INHIBITOR OF PROTEIN PHOSPHATASE-1"/>
    <property type="match status" value="1"/>
</dbReference>
<dbReference type="Gene3D" id="2.60.200.20">
    <property type="match status" value="1"/>
</dbReference>
<dbReference type="InterPro" id="IPR008984">
    <property type="entry name" value="SMAD_FHA_dom_sf"/>
</dbReference>
<dbReference type="InterPro" id="IPR050923">
    <property type="entry name" value="Cell_Proc_Reg/RNA_Proc"/>
</dbReference>
<feature type="compositionally biased region" description="Basic and acidic residues" evidence="1">
    <location>
        <begin position="187"/>
        <end position="204"/>
    </location>
</feature>
<feature type="domain" description="FHA" evidence="2">
    <location>
        <begin position="30"/>
        <end position="94"/>
    </location>
</feature>